<dbReference type="AlphaFoldDB" id="M7ZYS5"/>
<dbReference type="Pfam" id="PF00931">
    <property type="entry name" value="NB-ARC"/>
    <property type="match status" value="1"/>
</dbReference>
<dbReference type="EMBL" id="KD046867">
    <property type="protein sequence ID" value="EMS65207.1"/>
    <property type="molecule type" value="Genomic_DNA"/>
</dbReference>
<dbReference type="InterPro" id="IPR038005">
    <property type="entry name" value="RX-like_CC"/>
</dbReference>
<reference evidence="12" key="3">
    <citation type="submission" date="2022-06" db="UniProtKB">
        <authorList>
            <consortium name="EnsemblPlants"/>
        </authorList>
    </citation>
    <scope>IDENTIFICATION</scope>
</reference>
<dbReference type="SUPFAM" id="SSF52058">
    <property type="entry name" value="L domain-like"/>
    <property type="match status" value="1"/>
</dbReference>
<dbReference type="GO" id="GO:0043531">
    <property type="term" value="F:ADP binding"/>
    <property type="evidence" value="ECO:0007669"/>
    <property type="project" value="InterPro"/>
</dbReference>
<dbReference type="eggNOG" id="KOG4658">
    <property type="taxonomic scope" value="Eukaryota"/>
</dbReference>
<feature type="domain" description="Disease resistance N-terminal" evidence="8">
    <location>
        <begin position="12"/>
        <end position="97"/>
    </location>
</feature>
<keyword evidence="3" id="KW-0677">Repeat</keyword>
<dbReference type="CDD" id="cd14798">
    <property type="entry name" value="RX-CC_like"/>
    <property type="match status" value="1"/>
</dbReference>
<dbReference type="PANTHER" id="PTHR23155">
    <property type="entry name" value="DISEASE RESISTANCE PROTEIN RP"/>
    <property type="match status" value="1"/>
</dbReference>
<evidence type="ECO:0000256" key="3">
    <source>
        <dbReference type="ARBA" id="ARBA00022737"/>
    </source>
</evidence>
<organism evidence="11">
    <name type="scientific">Triticum urartu</name>
    <name type="common">Red wild einkorn</name>
    <name type="synonym">Crithodium urartu</name>
    <dbReference type="NCBI Taxonomy" id="4572"/>
    <lineage>
        <taxon>Eukaryota</taxon>
        <taxon>Viridiplantae</taxon>
        <taxon>Streptophyta</taxon>
        <taxon>Embryophyta</taxon>
        <taxon>Tracheophyta</taxon>
        <taxon>Spermatophyta</taxon>
        <taxon>Magnoliopsida</taxon>
        <taxon>Liliopsida</taxon>
        <taxon>Poales</taxon>
        <taxon>Poaceae</taxon>
        <taxon>BOP clade</taxon>
        <taxon>Pooideae</taxon>
        <taxon>Triticodae</taxon>
        <taxon>Triticeae</taxon>
        <taxon>Triticinae</taxon>
        <taxon>Triticum</taxon>
    </lineage>
</organism>
<dbReference type="Gene3D" id="3.80.10.10">
    <property type="entry name" value="Ribonuclease Inhibitor"/>
    <property type="match status" value="1"/>
</dbReference>
<dbReference type="GO" id="GO:0042742">
    <property type="term" value="P:defense response to bacterium"/>
    <property type="evidence" value="ECO:0007669"/>
    <property type="project" value="UniProtKB-ARBA"/>
</dbReference>
<dbReference type="InterPro" id="IPR002182">
    <property type="entry name" value="NB-ARC"/>
</dbReference>
<evidence type="ECO:0000256" key="5">
    <source>
        <dbReference type="ARBA" id="ARBA00022821"/>
    </source>
</evidence>
<dbReference type="InterPro" id="IPR058922">
    <property type="entry name" value="WHD_DRP"/>
</dbReference>
<name>M7ZYS5_TRIUA</name>
<dbReference type="STRING" id="4572.M7ZYS5"/>
<keyword evidence="2" id="KW-0433">Leucine-rich repeat</keyword>
<dbReference type="SUPFAM" id="SSF52540">
    <property type="entry name" value="P-loop containing nucleoside triphosphate hydrolases"/>
    <property type="match status" value="1"/>
</dbReference>
<dbReference type="Pfam" id="PF23559">
    <property type="entry name" value="WHD_DRP"/>
    <property type="match status" value="1"/>
</dbReference>
<dbReference type="GO" id="GO:0009626">
    <property type="term" value="P:plant-type hypersensitive response"/>
    <property type="evidence" value="ECO:0007669"/>
    <property type="project" value="UniProtKB-ARBA"/>
</dbReference>
<reference evidence="12" key="2">
    <citation type="submission" date="2018-03" db="EMBL/GenBank/DDBJ databases">
        <title>The Triticum urartu genome reveals the dynamic nature of wheat genome evolution.</title>
        <authorList>
            <person name="Ling H."/>
            <person name="Ma B."/>
            <person name="Shi X."/>
            <person name="Liu H."/>
            <person name="Dong L."/>
            <person name="Sun H."/>
            <person name="Cao Y."/>
            <person name="Gao Q."/>
            <person name="Zheng S."/>
            <person name="Li Y."/>
            <person name="Yu Y."/>
            <person name="Du H."/>
            <person name="Qi M."/>
            <person name="Li Y."/>
            <person name="Yu H."/>
            <person name="Cui Y."/>
            <person name="Wang N."/>
            <person name="Chen C."/>
            <person name="Wu H."/>
            <person name="Zhao Y."/>
            <person name="Zhang J."/>
            <person name="Li Y."/>
            <person name="Zhou W."/>
            <person name="Zhang B."/>
            <person name="Hu W."/>
            <person name="Eijk M."/>
            <person name="Tang J."/>
            <person name="Witsenboer H."/>
            <person name="Zhao S."/>
            <person name="Li Z."/>
            <person name="Zhang A."/>
            <person name="Wang D."/>
            <person name="Liang C."/>
        </authorList>
    </citation>
    <scope>NUCLEOTIDE SEQUENCE [LARGE SCALE GENOMIC DNA]</scope>
    <source>
        <strain evidence="12">cv. G1812</strain>
    </source>
</reference>
<keyword evidence="6" id="KW-0175">Coiled coil</keyword>
<dbReference type="KEGG" id="tua:125515629"/>
<dbReference type="Gene3D" id="1.10.10.10">
    <property type="entry name" value="Winged helix-like DNA-binding domain superfamily/Winged helix DNA-binding domain"/>
    <property type="match status" value="1"/>
</dbReference>
<dbReference type="FunFam" id="1.10.10.10:FF:000322">
    <property type="entry name" value="Probable disease resistance protein At1g63360"/>
    <property type="match status" value="1"/>
</dbReference>
<evidence type="ECO:0000259" key="10">
    <source>
        <dbReference type="Pfam" id="PF23598"/>
    </source>
</evidence>
<sequence>MEAALVSAATGALKPIIRKLATLLGGEYKRVKGVRKEIKSLTHELSAMDAFLMKMSAEEDPDMQDKVWMNEVRELSYDIDDFIDDFLKYVNDEDTKPDNFMEKIKFFLGKMKTQRQIGKEIEDLKKQIIEVGERNARYKTHDTFSKTLSISVDPRALVIFENASKLVGMDAPKNEIIKLLKEEDGHVPTKSLLKIVSIVGSGGMGKTTLANQVYQELKGKFDCRAFISMSRNPDMMNILRTILSKVGNQRYAETEEGSVQQLIINIKECLLDKRYFIVVDDIWDVKTWDVIKTTFPIDSFGSIIITTSRVRDVAESCCSSFRGHIYNIRPLNMMHAQQLFHERLFNSKEDCPAHLKVVMDKILKKCDGLPLAIIAITGLLSNTETTELLWNQVEISIGRALERNSSVERMMNILSLSYFDLPPHLRTCLLYLSIFPEDSIIEKKVVIRRWIAEGFIQKEGRYTVHELGERYFNELVNRSLIQPVESDRYDRTMRFRVHDTILDFIISKSVEENFVTFVGVPGIPVGTQRKVRRLSLQVGNQRKLFLLKDVILPHVRSLNVFGDSMEIPSLDEFMHLRVLDFGGCRQLENHHLVNIGRLFHLKYLNLRHLGVSELPEQIKHLQYLEMLDLRDTNVRELPRAIANLSSLVHLLVDSGVTFPDGVLKMQALEILKQVEALGQSLNFLQELGQLKNLRKIYLDLFDVPVIGVTKECCKSFIAYKSLRNLGTQNLRSVTVWHGSGFLLEPWYPAPRSLEKLITWRSAVPCVPEWVGSLVNLQKLRLEVESLGQQDLCILGALPVLLTLDLEKTTKSSEGKLNVSGGDGFRFLRNLRYNMMLMFAQGSMPRLERIKIYLAKTESLIGDTYDFGLENLPCLIYVECRVSGNASAQGGVEAAKAAMERAAMANPNHPKLLFVNRSLPAKLHNGC</sequence>
<evidence type="ECO:0000256" key="4">
    <source>
        <dbReference type="ARBA" id="ARBA00022741"/>
    </source>
</evidence>
<dbReference type="GO" id="GO:0002758">
    <property type="term" value="P:innate immune response-activating signaling pathway"/>
    <property type="evidence" value="ECO:0007669"/>
    <property type="project" value="UniProtKB-ARBA"/>
</dbReference>
<dbReference type="GeneID" id="125515642"/>
<dbReference type="Gramene" id="TuG1812G0600004412.01.T01">
    <property type="protein sequence ID" value="TuG1812G0600004412.01.T01"/>
    <property type="gene ID" value="TuG1812G0600004412.01"/>
</dbReference>
<dbReference type="Gene3D" id="1.10.8.430">
    <property type="entry name" value="Helical domain of apoptotic protease-activating factors"/>
    <property type="match status" value="1"/>
</dbReference>
<dbReference type="InterPro" id="IPR041118">
    <property type="entry name" value="Rx_N"/>
</dbReference>
<dbReference type="PRINTS" id="PR00364">
    <property type="entry name" value="DISEASERSIST"/>
</dbReference>
<dbReference type="RefSeq" id="XP_048537112.1">
    <property type="nucleotide sequence ID" value="XM_048681155.1"/>
</dbReference>
<dbReference type="InterPro" id="IPR044974">
    <property type="entry name" value="Disease_R_plants"/>
</dbReference>
<protein>
    <submittedName>
        <fullName evidence="11">Disease resistance protein RPP13</fullName>
    </submittedName>
</protein>
<accession>M7ZYS5</accession>
<dbReference type="PANTHER" id="PTHR23155:SF1107">
    <property type="entry name" value="OS08G0373000 PROTEIN"/>
    <property type="match status" value="1"/>
</dbReference>
<evidence type="ECO:0000313" key="11">
    <source>
        <dbReference type="EMBL" id="EMS65207.1"/>
    </source>
</evidence>
<dbReference type="OrthoDB" id="638336at2759"/>
<keyword evidence="4" id="KW-0547">Nucleotide-binding</keyword>
<keyword evidence="5" id="KW-0611">Plant defense</keyword>
<dbReference type="InterPro" id="IPR055414">
    <property type="entry name" value="LRR_R13L4/SHOC2-like"/>
</dbReference>
<evidence type="ECO:0000313" key="13">
    <source>
        <dbReference type="Proteomes" id="UP000015106"/>
    </source>
</evidence>
<evidence type="ECO:0000259" key="9">
    <source>
        <dbReference type="Pfam" id="PF23559"/>
    </source>
</evidence>
<evidence type="ECO:0000256" key="2">
    <source>
        <dbReference type="ARBA" id="ARBA00022614"/>
    </source>
</evidence>
<dbReference type="Pfam" id="PF23598">
    <property type="entry name" value="LRR_14"/>
    <property type="match status" value="1"/>
</dbReference>
<reference evidence="11 13" key="1">
    <citation type="journal article" date="2013" name="Nature">
        <title>Draft genome of the wheat A-genome progenitor Triticum urartu.</title>
        <authorList>
            <person name="Ling H.Q."/>
            <person name="Zhao S."/>
            <person name="Liu D."/>
            <person name="Wang J."/>
            <person name="Sun H."/>
            <person name="Zhang C."/>
            <person name="Fan H."/>
            <person name="Li D."/>
            <person name="Dong L."/>
            <person name="Tao Y."/>
            <person name="Gao C."/>
            <person name="Wu H."/>
            <person name="Li Y."/>
            <person name="Cui Y."/>
            <person name="Guo X."/>
            <person name="Zheng S."/>
            <person name="Wang B."/>
            <person name="Yu K."/>
            <person name="Liang Q."/>
            <person name="Yang W."/>
            <person name="Lou X."/>
            <person name="Chen J."/>
            <person name="Feng M."/>
            <person name="Jian J."/>
            <person name="Zhang X."/>
            <person name="Luo G."/>
            <person name="Jiang Y."/>
            <person name="Liu J."/>
            <person name="Wang Z."/>
            <person name="Sha Y."/>
            <person name="Zhang B."/>
            <person name="Wu H."/>
            <person name="Tang D."/>
            <person name="Shen Q."/>
            <person name="Xue P."/>
            <person name="Zou S."/>
            <person name="Wang X."/>
            <person name="Liu X."/>
            <person name="Wang F."/>
            <person name="Yang Y."/>
            <person name="An X."/>
            <person name="Dong Z."/>
            <person name="Zhang K."/>
            <person name="Zhang X."/>
            <person name="Luo M.C."/>
            <person name="Dvorak J."/>
            <person name="Tong Y."/>
            <person name="Wang J."/>
            <person name="Yang H."/>
            <person name="Li Z."/>
            <person name="Wang D."/>
            <person name="Zhang A."/>
            <person name="Wang J."/>
        </authorList>
    </citation>
    <scope>NUCLEOTIDE SEQUENCE</scope>
    <source>
        <strain evidence="13">cv. G1812</strain>
    </source>
</reference>
<dbReference type="Pfam" id="PF18052">
    <property type="entry name" value="Rx_N"/>
    <property type="match status" value="1"/>
</dbReference>
<dbReference type="InterPro" id="IPR036388">
    <property type="entry name" value="WH-like_DNA-bd_sf"/>
</dbReference>
<feature type="domain" description="Disease resistance R13L4/SHOC-2-like LRR" evidence="10">
    <location>
        <begin position="554"/>
        <end position="911"/>
    </location>
</feature>
<dbReference type="InterPro" id="IPR032675">
    <property type="entry name" value="LRR_dom_sf"/>
</dbReference>
<dbReference type="Gene3D" id="1.20.5.4130">
    <property type="match status" value="1"/>
</dbReference>
<evidence type="ECO:0000259" key="7">
    <source>
        <dbReference type="Pfam" id="PF00931"/>
    </source>
</evidence>
<evidence type="ECO:0000256" key="1">
    <source>
        <dbReference type="ARBA" id="ARBA00008894"/>
    </source>
</evidence>
<evidence type="ECO:0000259" key="8">
    <source>
        <dbReference type="Pfam" id="PF18052"/>
    </source>
</evidence>
<evidence type="ECO:0000256" key="6">
    <source>
        <dbReference type="ARBA" id="ARBA00023054"/>
    </source>
</evidence>
<feature type="domain" description="Disease resistance protein winged helix" evidence="9">
    <location>
        <begin position="434"/>
        <end position="505"/>
    </location>
</feature>
<feature type="domain" description="NB-ARC" evidence="7">
    <location>
        <begin position="173"/>
        <end position="346"/>
    </location>
</feature>
<comment type="similarity">
    <text evidence="1">Belongs to the disease resistance NB-LRR family.</text>
</comment>
<dbReference type="InterPro" id="IPR042197">
    <property type="entry name" value="Apaf_helical"/>
</dbReference>
<keyword evidence="13" id="KW-1185">Reference proteome</keyword>
<dbReference type="InterPro" id="IPR027417">
    <property type="entry name" value="P-loop_NTPase"/>
</dbReference>
<dbReference type="OMA" id="VKICRVH"/>
<dbReference type="EnsemblPlants" id="TuG1812G0600004412.01.T01">
    <property type="protein sequence ID" value="TuG1812G0600004412.01.T01"/>
    <property type="gene ID" value="TuG1812G0600004412.01"/>
</dbReference>
<gene>
    <name evidence="12" type="primary">LOC125515642</name>
    <name evidence="11" type="ORF">TRIUR3_00406</name>
</gene>
<dbReference type="Gene3D" id="3.40.50.300">
    <property type="entry name" value="P-loop containing nucleotide triphosphate hydrolases"/>
    <property type="match status" value="1"/>
</dbReference>
<evidence type="ECO:0000313" key="12">
    <source>
        <dbReference type="EnsemblPlants" id="TuG1812G0600004412.01.T01"/>
    </source>
</evidence>
<proteinExistence type="inferred from homology"/>
<dbReference type="Proteomes" id="UP000015106">
    <property type="component" value="Chromosome 6"/>
</dbReference>